<dbReference type="Pfam" id="PF11958">
    <property type="entry name" value="DUF3472"/>
    <property type="match status" value="1"/>
</dbReference>
<sequence>MHRLGTVPRPGTTLRLRPLLRCALAILLAASGLVAASSPAAAVAADPHYNWHSTAADMYNVDQTIRITATATDRFFAHQIAQSGTGAALYVGLQDNANAPQHRLVFSVWNAVGGTASAGASCHAFDSEGSGWTCVRDFGWQIGTTYTLRVWQTAKSADGSVTWLGEVYDPATSSWQQAGQITSAPGADGLSYSSNWIESFARPTGSCDTEPAAAAVFGYPVGNDGSAPGTPNYGADGTCGDHHSTEVLDTQARTVTLTQ</sequence>
<dbReference type="EMBL" id="AP023355">
    <property type="protein sequence ID" value="BCJ33214.1"/>
    <property type="molecule type" value="Genomic_DNA"/>
</dbReference>
<evidence type="ECO:0000313" key="2">
    <source>
        <dbReference type="EMBL" id="BCJ33214.1"/>
    </source>
</evidence>
<dbReference type="Proteomes" id="UP000611640">
    <property type="component" value="Chromosome"/>
</dbReference>
<name>A0A7R7HVS6_9ACTN</name>
<evidence type="ECO:0000313" key="3">
    <source>
        <dbReference type="Proteomes" id="UP000611640"/>
    </source>
</evidence>
<dbReference type="AlphaFoldDB" id="A0A7R7HVS6"/>
<proteinExistence type="predicted"/>
<keyword evidence="1" id="KW-0732">Signal</keyword>
<accession>A0A7R7HVS6</accession>
<feature type="signal peptide" evidence="1">
    <location>
        <begin position="1"/>
        <end position="35"/>
    </location>
</feature>
<dbReference type="RefSeq" id="WP_203960142.1">
    <property type="nucleotide sequence ID" value="NZ_AP023355.1"/>
</dbReference>
<feature type="chain" id="PRO_5039276494" description="DUF3472 domain-containing protein" evidence="1">
    <location>
        <begin position="36"/>
        <end position="259"/>
    </location>
</feature>
<gene>
    <name evidence="2" type="ORF">Athai_07170</name>
</gene>
<evidence type="ECO:0008006" key="4">
    <source>
        <dbReference type="Google" id="ProtNLM"/>
    </source>
</evidence>
<reference evidence="2 3" key="1">
    <citation type="submission" date="2020-08" db="EMBL/GenBank/DDBJ databases">
        <title>Whole genome shotgun sequence of Actinocatenispora thailandica NBRC 105041.</title>
        <authorList>
            <person name="Komaki H."/>
            <person name="Tamura T."/>
        </authorList>
    </citation>
    <scope>NUCLEOTIDE SEQUENCE [LARGE SCALE GENOMIC DNA]</scope>
    <source>
        <strain evidence="2 3">NBRC 105041</strain>
    </source>
</reference>
<evidence type="ECO:0000256" key="1">
    <source>
        <dbReference type="SAM" id="SignalP"/>
    </source>
</evidence>
<dbReference type="InterPro" id="IPR021862">
    <property type="entry name" value="DUF3472"/>
</dbReference>
<keyword evidence="3" id="KW-1185">Reference proteome</keyword>
<organism evidence="2 3">
    <name type="scientific">Actinocatenispora thailandica</name>
    <dbReference type="NCBI Taxonomy" id="227318"/>
    <lineage>
        <taxon>Bacteria</taxon>
        <taxon>Bacillati</taxon>
        <taxon>Actinomycetota</taxon>
        <taxon>Actinomycetes</taxon>
        <taxon>Micromonosporales</taxon>
        <taxon>Micromonosporaceae</taxon>
        <taxon>Actinocatenispora</taxon>
    </lineage>
</organism>
<dbReference type="KEGG" id="atl:Athai_07170"/>
<protein>
    <recommendedName>
        <fullName evidence="4">DUF3472 domain-containing protein</fullName>
    </recommendedName>
</protein>